<dbReference type="GO" id="GO:0006352">
    <property type="term" value="P:DNA-templated transcription initiation"/>
    <property type="evidence" value="ECO:0007669"/>
    <property type="project" value="InterPro"/>
</dbReference>
<dbReference type="InterPro" id="IPR013325">
    <property type="entry name" value="RNA_pol_sigma_r2"/>
</dbReference>
<dbReference type="EMBL" id="FOQD01000013">
    <property type="protein sequence ID" value="SFI86899.1"/>
    <property type="molecule type" value="Genomic_DNA"/>
</dbReference>
<dbReference type="SUPFAM" id="SSF88659">
    <property type="entry name" value="Sigma3 and sigma4 domains of RNA polymerase sigma factors"/>
    <property type="match status" value="1"/>
</dbReference>
<dbReference type="OrthoDB" id="9785675at2"/>
<dbReference type="Proteomes" id="UP000199518">
    <property type="component" value="Unassembled WGS sequence"/>
</dbReference>
<feature type="domain" description="RNA polymerase sigma-70 region 2" evidence="5">
    <location>
        <begin position="30"/>
        <end position="94"/>
    </location>
</feature>
<evidence type="ECO:0000313" key="7">
    <source>
        <dbReference type="Proteomes" id="UP000199518"/>
    </source>
</evidence>
<evidence type="ECO:0000313" key="6">
    <source>
        <dbReference type="EMBL" id="SFI86899.1"/>
    </source>
</evidence>
<dbReference type="InterPro" id="IPR013324">
    <property type="entry name" value="RNA_pol_sigma_r3/r4-like"/>
</dbReference>
<reference evidence="7" key="1">
    <citation type="submission" date="2016-10" db="EMBL/GenBank/DDBJ databases">
        <authorList>
            <person name="Varghese N."/>
            <person name="Submissions S."/>
        </authorList>
    </citation>
    <scope>NUCLEOTIDE SEQUENCE [LARGE SCALE GENOMIC DNA]</scope>
    <source>
        <strain evidence="7">DSM 26348</strain>
    </source>
</reference>
<sequence>MSNFFIPHELESSLSDSSREAEFLRQLAATYRDLYASALSIVGNRDDADDAIQEVCVVLWQKYDEFEPGTNFRKWACAVAFNVAKAYARKQRRRRGYGLSDQSLAKIAQLRTAGSELFELRREVLRDCVGKLAERDREFLGEHYHGSSSLAEQARVQGSSVEALYARLKRIRRLLTECIHRSLGKGE</sequence>
<evidence type="ECO:0000256" key="4">
    <source>
        <dbReference type="ARBA" id="ARBA00023163"/>
    </source>
</evidence>
<gene>
    <name evidence="6" type="ORF">SAMN05421753_11334</name>
</gene>
<evidence type="ECO:0000259" key="5">
    <source>
        <dbReference type="Pfam" id="PF04542"/>
    </source>
</evidence>
<accession>A0A1I3LQ49</accession>
<dbReference type="Gene3D" id="1.10.10.10">
    <property type="entry name" value="Winged helix-like DNA-binding domain superfamily/Winged helix DNA-binding domain"/>
    <property type="match status" value="1"/>
</dbReference>
<dbReference type="Gene3D" id="1.10.1740.10">
    <property type="match status" value="1"/>
</dbReference>
<dbReference type="AlphaFoldDB" id="A0A1I3LQ49"/>
<name>A0A1I3LQ49_9PLAN</name>
<evidence type="ECO:0000256" key="3">
    <source>
        <dbReference type="ARBA" id="ARBA00023082"/>
    </source>
</evidence>
<dbReference type="GO" id="GO:0016987">
    <property type="term" value="F:sigma factor activity"/>
    <property type="evidence" value="ECO:0007669"/>
    <property type="project" value="UniProtKB-KW"/>
</dbReference>
<keyword evidence="7" id="KW-1185">Reference proteome</keyword>
<keyword evidence="3" id="KW-0731">Sigma factor</keyword>
<dbReference type="InterPro" id="IPR014284">
    <property type="entry name" value="RNA_pol_sigma-70_dom"/>
</dbReference>
<keyword evidence="4" id="KW-0804">Transcription</keyword>
<dbReference type="SUPFAM" id="SSF88946">
    <property type="entry name" value="Sigma2 domain of RNA polymerase sigma factors"/>
    <property type="match status" value="1"/>
</dbReference>
<dbReference type="RefSeq" id="WP_092052198.1">
    <property type="nucleotide sequence ID" value="NZ_FOQD01000013.1"/>
</dbReference>
<dbReference type="InterPro" id="IPR036388">
    <property type="entry name" value="WH-like_DNA-bd_sf"/>
</dbReference>
<dbReference type="PANTHER" id="PTHR43133:SF51">
    <property type="entry name" value="RNA POLYMERASE SIGMA FACTOR"/>
    <property type="match status" value="1"/>
</dbReference>
<protein>
    <submittedName>
        <fullName evidence="6">RNA polymerase sigma-70 factor, ECF subfamily</fullName>
    </submittedName>
</protein>
<dbReference type="NCBIfam" id="TIGR02989">
    <property type="entry name" value="Sig-70_gvs1"/>
    <property type="match status" value="1"/>
</dbReference>
<keyword evidence="2" id="KW-0805">Transcription regulation</keyword>
<dbReference type="NCBIfam" id="TIGR02937">
    <property type="entry name" value="sigma70-ECF"/>
    <property type="match status" value="1"/>
</dbReference>
<proteinExistence type="inferred from homology"/>
<dbReference type="PANTHER" id="PTHR43133">
    <property type="entry name" value="RNA POLYMERASE ECF-TYPE SIGMA FACTO"/>
    <property type="match status" value="1"/>
</dbReference>
<dbReference type="InterPro" id="IPR039425">
    <property type="entry name" value="RNA_pol_sigma-70-like"/>
</dbReference>
<organism evidence="6 7">
    <name type="scientific">Planctomicrobium piriforme</name>
    <dbReference type="NCBI Taxonomy" id="1576369"/>
    <lineage>
        <taxon>Bacteria</taxon>
        <taxon>Pseudomonadati</taxon>
        <taxon>Planctomycetota</taxon>
        <taxon>Planctomycetia</taxon>
        <taxon>Planctomycetales</taxon>
        <taxon>Planctomycetaceae</taxon>
        <taxon>Planctomicrobium</taxon>
    </lineage>
</organism>
<dbReference type="InterPro" id="IPR014331">
    <property type="entry name" value="RNA_pol_sigma70_ECF_RHOBA"/>
</dbReference>
<evidence type="ECO:0000256" key="2">
    <source>
        <dbReference type="ARBA" id="ARBA00023015"/>
    </source>
</evidence>
<comment type="similarity">
    <text evidence="1">Belongs to the sigma-70 factor family. ECF subfamily.</text>
</comment>
<evidence type="ECO:0000256" key="1">
    <source>
        <dbReference type="ARBA" id="ARBA00010641"/>
    </source>
</evidence>
<dbReference type="Pfam" id="PF04542">
    <property type="entry name" value="Sigma70_r2"/>
    <property type="match status" value="1"/>
</dbReference>
<dbReference type="STRING" id="1576369.SAMN05421753_11334"/>
<dbReference type="InterPro" id="IPR007627">
    <property type="entry name" value="RNA_pol_sigma70_r2"/>
</dbReference>